<dbReference type="PANTHER" id="PTHR43806">
    <property type="entry name" value="PEPTIDASE S8"/>
    <property type="match status" value="1"/>
</dbReference>
<evidence type="ECO:0000256" key="5">
    <source>
        <dbReference type="PROSITE-ProRule" id="PRU01240"/>
    </source>
</evidence>
<keyword evidence="3" id="KW-0378">Hydrolase</keyword>
<dbReference type="EMBL" id="VKLS01000017">
    <property type="protein sequence ID" value="TSB43634.1"/>
    <property type="molecule type" value="Genomic_DNA"/>
</dbReference>
<gene>
    <name evidence="9" type="ORF">FNZ23_03310</name>
</gene>
<accession>A0A553ZQ81</accession>
<keyword evidence="7" id="KW-0812">Transmembrane</keyword>
<comment type="caution">
    <text evidence="5">Lacks conserved residue(s) required for the propagation of feature annotation.</text>
</comment>
<dbReference type="InterPro" id="IPR000209">
    <property type="entry name" value="Peptidase_S8/S53_dom"/>
</dbReference>
<name>A0A553ZQ81_9ACTN</name>
<reference evidence="9 10" key="1">
    <citation type="submission" date="2019-07" db="EMBL/GenBank/DDBJ databases">
        <title>Draft genome for Streptomyces benahoarensis MZ03-48.</title>
        <authorList>
            <person name="Gonzalez-Pimentel J.L."/>
        </authorList>
    </citation>
    <scope>NUCLEOTIDE SEQUENCE [LARGE SCALE GENOMIC DNA]</scope>
    <source>
        <strain evidence="9 10">MZ03-48</strain>
    </source>
</reference>
<keyword evidence="2" id="KW-0645">Protease</keyword>
<keyword evidence="10" id="KW-1185">Reference proteome</keyword>
<dbReference type="SUPFAM" id="SSF52743">
    <property type="entry name" value="Subtilisin-like"/>
    <property type="match status" value="1"/>
</dbReference>
<dbReference type="InterPro" id="IPR022398">
    <property type="entry name" value="Peptidase_S8_His-AS"/>
</dbReference>
<comment type="caution">
    <text evidence="9">The sequence shown here is derived from an EMBL/GenBank/DDBJ whole genome shotgun (WGS) entry which is preliminary data.</text>
</comment>
<proteinExistence type="inferred from homology"/>
<feature type="region of interest" description="Disordered" evidence="6">
    <location>
        <begin position="259"/>
        <end position="280"/>
    </location>
</feature>
<keyword evidence="7" id="KW-0472">Membrane</keyword>
<feature type="region of interest" description="Disordered" evidence="6">
    <location>
        <begin position="411"/>
        <end position="447"/>
    </location>
</feature>
<keyword evidence="4" id="KW-0720">Serine protease</keyword>
<dbReference type="InterPro" id="IPR015500">
    <property type="entry name" value="Peptidase_S8_subtilisin-rel"/>
</dbReference>
<evidence type="ECO:0000256" key="3">
    <source>
        <dbReference type="ARBA" id="ARBA00022801"/>
    </source>
</evidence>
<dbReference type="Proteomes" id="UP000320888">
    <property type="component" value="Unassembled WGS sequence"/>
</dbReference>
<feature type="domain" description="Peptidase S8/S53" evidence="8">
    <location>
        <begin position="95"/>
        <end position="346"/>
    </location>
</feature>
<evidence type="ECO:0000256" key="7">
    <source>
        <dbReference type="SAM" id="Phobius"/>
    </source>
</evidence>
<evidence type="ECO:0000256" key="6">
    <source>
        <dbReference type="SAM" id="MobiDB-lite"/>
    </source>
</evidence>
<dbReference type="RefSeq" id="WP_143940388.1">
    <property type="nucleotide sequence ID" value="NZ_VKLS01000017.1"/>
</dbReference>
<feature type="compositionally biased region" description="Low complexity" evidence="6">
    <location>
        <begin position="259"/>
        <end position="270"/>
    </location>
</feature>
<feature type="compositionally biased region" description="Low complexity" evidence="6">
    <location>
        <begin position="417"/>
        <end position="435"/>
    </location>
</feature>
<dbReference type="InterPro" id="IPR050131">
    <property type="entry name" value="Peptidase_S8_subtilisin-like"/>
</dbReference>
<evidence type="ECO:0000256" key="1">
    <source>
        <dbReference type="ARBA" id="ARBA00011073"/>
    </source>
</evidence>
<evidence type="ECO:0000259" key="8">
    <source>
        <dbReference type="Pfam" id="PF00082"/>
    </source>
</evidence>
<dbReference type="GO" id="GO:0004252">
    <property type="term" value="F:serine-type endopeptidase activity"/>
    <property type="evidence" value="ECO:0007669"/>
    <property type="project" value="InterPro"/>
</dbReference>
<dbReference type="Pfam" id="PF00082">
    <property type="entry name" value="Peptidase_S8"/>
    <property type="match status" value="1"/>
</dbReference>
<dbReference type="Gene3D" id="3.40.50.200">
    <property type="entry name" value="Peptidase S8/S53 domain"/>
    <property type="match status" value="1"/>
</dbReference>
<dbReference type="OrthoDB" id="3871186at2"/>
<comment type="similarity">
    <text evidence="1 5">Belongs to the peptidase S8 family.</text>
</comment>
<dbReference type="PRINTS" id="PR00723">
    <property type="entry name" value="SUBTILISIN"/>
</dbReference>
<evidence type="ECO:0000313" key="10">
    <source>
        <dbReference type="Proteomes" id="UP000320888"/>
    </source>
</evidence>
<dbReference type="PANTHER" id="PTHR43806:SF11">
    <property type="entry name" value="CEREVISIN-RELATED"/>
    <property type="match status" value="1"/>
</dbReference>
<organism evidence="9 10">
    <name type="scientific">Streptomyces benahoarensis</name>
    <dbReference type="NCBI Taxonomy" id="2595054"/>
    <lineage>
        <taxon>Bacteria</taxon>
        <taxon>Bacillati</taxon>
        <taxon>Actinomycetota</taxon>
        <taxon>Actinomycetes</taxon>
        <taxon>Kitasatosporales</taxon>
        <taxon>Streptomycetaceae</taxon>
        <taxon>Streptomyces</taxon>
    </lineage>
</organism>
<sequence>MDNCRESTARFTARGGIRPRLTGGRRALMLLAAFGLLAAAAAPAAADGPGDVSLPPIPRGLEDSSCTKPSAKKISGRPWAQNVLRPELAWDLTEGDGATVAVIDTGVDAHGTPALAGRVEAGPDVAGGGSAGKDCVGHGTFVAGLIAAAKPDDAGFAGIAPGTHILSVRATADNGTTTPGHLAAGIDAAVAGGAQVIEVPVALASGSAELTASVQAARAKDVLIVAPAYGDQQLDSGKAAPAAYPAQLPGVVAVAALAPPDGLPDQQQPPRTAPDLAAPGDNVVSVGPRGGGHFTGSGADYASAVVAGAAALVRSYRPDLTAPQVLSRLQRTAYHYQGAVSLVGSGTVDPGSAVTASLGAGRDDGADPAMALRLPEPPSRDAEHRAWTIAGVSAGLIALLGLAAAAVPRGQRRGWRPGRLSAPAPDATTADAGPASVGDTGPASAGA</sequence>
<protein>
    <submittedName>
        <fullName evidence="9">S8 family serine peptidase</fullName>
    </submittedName>
</protein>
<evidence type="ECO:0000256" key="2">
    <source>
        <dbReference type="ARBA" id="ARBA00022670"/>
    </source>
</evidence>
<evidence type="ECO:0000256" key="4">
    <source>
        <dbReference type="ARBA" id="ARBA00022825"/>
    </source>
</evidence>
<dbReference type="PROSITE" id="PS00136">
    <property type="entry name" value="SUBTILASE_ASP"/>
    <property type="match status" value="1"/>
</dbReference>
<keyword evidence="7" id="KW-1133">Transmembrane helix</keyword>
<dbReference type="PROSITE" id="PS00137">
    <property type="entry name" value="SUBTILASE_HIS"/>
    <property type="match status" value="1"/>
</dbReference>
<dbReference type="PROSITE" id="PS51892">
    <property type="entry name" value="SUBTILASE"/>
    <property type="match status" value="1"/>
</dbReference>
<feature type="transmembrane region" description="Helical" evidence="7">
    <location>
        <begin position="386"/>
        <end position="407"/>
    </location>
</feature>
<evidence type="ECO:0000313" key="9">
    <source>
        <dbReference type="EMBL" id="TSB43634.1"/>
    </source>
</evidence>
<dbReference type="InterPro" id="IPR036852">
    <property type="entry name" value="Peptidase_S8/S53_dom_sf"/>
</dbReference>
<dbReference type="AlphaFoldDB" id="A0A553ZQ81"/>
<dbReference type="GO" id="GO:0006508">
    <property type="term" value="P:proteolysis"/>
    <property type="evidence" value="ECO:0007669"/>
    <property type="project" value="UniProtKB-KW"/>
</dbReference>
<dbReference type="InterPro" id="IPR023827">
    <property type="entry name" value="Peptidase_S8_Asp-AS"/>
</dbReference>
<feature type="region of interest" description="Disordered" evidence="6">
    <location>
        <begin position="53"/>
        <end position="73"/>
    </location>
</feature>